<gene>
    <name evidence="2" type="ORF">P0O24_07030</name>
</gene>
<evidence type="ECO:0000313" key="3">
    <source>
        <dbReference type="Proteomes" id="UP001215956"/>
    </source>
</evidence>
<feature type="compositionally biased region" description="Gly residues" evidence="1">
    <location>
        <begin position="1"/>
        <end position="11"/>
    </location>
</feature>
<organism evidence="2 3">
    <name type="scientific">Candidatus Methanocrinis alkalitolerans</name>
    <dbReference type="NCBI Taxonomy" id="3033395"/>
    <lineage>
        <taxon>Archaea</taxon>
        <taxon>Methanobacteriati</taxon>
        <taxon>Methanobacteriota</taxon>
        <taxon>Stenosarchaea group</taxon>
        <taxon>Methanomicrobia</taxon>
        <taxon>Methanotrichales</taxon>
        <taxon>Methanotrichaceae</taxon>
        <taxon>Methanocrinis</taxon>
    </lineage>
</organism>
<dbReference type="RefSeq" id="WP_316969037.1">
    <property type="nucleotide sequence ID" value="NZ_JARFPL010000018.1"/>
</dbReference>
<comment type="caution">
    <text evidence="2">The sequence shown here is derived from an EMBL/GenBank/DDBJ whole genome shotgun (WGS) entry which is preliminary data.</text>
</comment>
<proteinExistence type="predicted"/>
<name>A0ABT5XF35_9EURY</name>
<reference evidence="2 3" key="1">
    <citation type="submission" date="2023-03" db="EMBL/GenBank/DDBJ databases">
        <title>Whole genome sequencing of Methanotrichaceae archaeon M04Ac.</title>
        <authorList>
            <person name="Khomyakova M.A."/>
            <person name="Merkel A.Y."/>
            <person name="Slobodkin A.I."/>
        </authorList>
    </citation>
    <scope>NUCLEOTIDE SEQUENCE [LARGE SCALE GENOMIC DNA]</scope>
    <source>
        <strain evidence="2 3">M04Ac</strain>
    </source>
</reference>
<protein>
    <submittedName>
        <fullName evidence="2">Uncharacterized protein</fullName>
    </submittedName>
</protein>
<keyword evidence="3" id="KW-1185">Reference proteome</keyword>
<accession>A0ABT5XF35</accession>
<sequence>MLKPPGGGGEWGDLALHSGGLSFPPPLRRAGHQGRRSCGGIEAVEMSSK</sequence>
<feature type="region of interest" description="Disordered" evidence="1">
    <location>
        <begin position="1"/>
        <end position="49"/>
    </location>
</feature>
<evidence type="ECO:0000313" key="2">
    <source>
        <dbReference type="EMBL" id="MDF0593332.1"/>
    </source>
</evidence>
<evidence type="ECO:0000256" key="1">
    <source>
        <dbReference type="SAM" id="MobiDB-lite"/>
    </source>
</evidence>
<dbReference type="EMBL" id="JARFPL010000018">
    <property type="protein sequence ID" value="MDF0593332.1"/>
    <property type="molecule type" value="Genomic_DNA"/>
</dbReference>
<dbReference type="Proteomes" id="UP001215956">
    <property type="component" value="Unassembled WGS sequence"/>
</dbReference>